<sequence>MHSKCSSQKRRLLQPDQQLINYKDHHYIPELWFWDSDEDLSLNPAVESSHHPGVQQLQLRHLMGLKGDVQLDAICRKM</sequence>
<reference evidence="1" key="1">
    <citation type="submission" date="2016-05" db="EMBL/GenBank/DDBJ databases">
        <authorList>
            <person name="Lavstsen T."/>
            <person name="Jespersen J.S."/>
        </authorList>
    </citation>
    <scope>NUCLEOTIDE SEQUENCE</scope>
    <source>
        <tissue evidence="1">Brain</tissue>
    </source>
</reference>
<dbReference type="EMBL" id="HAED01014048">
    <property type="protein sequence ID" value="SBR00493.1"/>
    <property type="molecule type" value="Transcribed_RNA"/>
</dbReference>
<accession>A0A1A8IVH1</accession>
<evidence type="ECO:0000313" key="1">
    <source>
        <dbReference type="EMBL" id="SBR00493.1"/>
    </source>
</evidence>
<organism evidence="1">
    <name type="scientific">Nothobranchius kuhntae</name>
    <name type="common">Beira killifish</name>
    <dbReference type="NCBI Taxonomy" id="321403"/>
    <lineage>
        <taxon>Eukaryota</taxon>
        <taxon>Metazoa</taxon>
        <taxon>Chordata</taxon>
        <taxon>Craniata</taxon>
        <taxon>Vertebrata</taxon>
        <taxon>Euteleostomi</taxon>
        <taxon>Actinopterygii</taxon>
        <taxon>Neopterygii</taxon>
        <taxon>Teleostei</taxon>
        <taxon>Neoteleostei</taxon>
        <taxon>Acanthomorphata</taxon>
        <taxon>Ovalentaria</taxon>
        <taxon>Atherinomorphae</taxon>
        <taxon>Cyprinodontiformes</taxon>
        <taxon>Nothobranchiidae</taxon>
        <taxon>Nothobranchius</taxon>
    </lineage>
</organism>
<name>A0A1A8IVH1_NOTKU</name>
<feature type="non-terminal residue" evidence="1">
    <location>
        <position position="78"/>
    </location>
</feature>
<proteinExistence type="predicted"/>
<dbReference type="AlphaFoldDB" id="A0A1A8IVH1"/>
<gene>
    <name evidence="1" type="primary">Nfu_g_1_011176</name>
</gene>
<protein>
    <submittedName>
        <fullName evidence="1">Uncharacterized protein</fullName>
    </submittedName>
</protein>
<reference evidence="1" key="2">
    <citation type="submission" date="2016-06" db="EMBL/GenBank/DDBJ databases">
        <title>The genome of a short-lived fish provides insights into sex chromosome evolution and the genetic control of aging.</title>
        <authorList>
            <person name="Reichwald K."/>
            <person name="Felder M."/>
            <person name="Petzold A."/>
            <person name="Koch P."/>
            <person name="Groth M."/>
            <person name="Platzer M."/>
        </authorList>
    </citation>
    <scope>NUCLEOTIDE SEQUENCE</scope>
    <source>
        <tissue evidence="1">Brain</tissue>
    </source>
</reference>